<dbReference type="PRINTS" id="PR00929">
    <property type="entry name" value="ATHOOK"/>
</dbReference>
<feature type="compositionally biased region" description="Low complexity" evidence="1">
    <location>
        <begin position="375"/>
        <end position="391"/>
    </location>
</feature>
<reference evidence="2 3" key="2">
    <citation type="journal article" date="2014" name="J. Gen. Appl. Microbiol.">
        <title>The early diverging ascomycetous budding yeast Saitoella complicata has three histone deacetylases belonging to the Clr6, Hos2, and Rpd3 lineages.</title>
        <authorList>
            <person name="Nishida H."/>
            <person name="Matsumoto T."/>
            <person name="Kondo S."/>
            <person name="Hamamoto M."/>
            <person name="Yoshikawa H."/>
        </authorList>
    </citation>
    <scope>NUCLEOTIDE SEQUENCE [LARGE SCALE GENOMIC DNA]</scope>
    <source>
        <strain evidence="2 3">NRRL Y-17804</strain>
    </source>
</reference>
<proteinExistence type="predicted"/>
<dbReference type="InterPro" id="IPR017956">
    <property type="entry name" value="AT_hook_DNA-bd_motif"/>
</dbReference>
<dbReference type="SMART" id="SM00384">
    <property type="entry name" value="AT_hook"/>
    <property type="match status" value="2"/>
</dbReference>
<dbReference type="EMBL" id="BACD03000008">
    <property type="protein sequence ID" value="GAO47283.1"/>
    <property type="molecule type" value="Genomic_DNA"/>
</dbReference>
<gene>
    <name evidence="2" type="ORF">G7K_1493-t1</name>
</gene>
<comment type="caution">
    <text evidence="2">The sequence shown here is derived from an EMBL/GenBank/DDBJ whole genome shotgun (WGS) entry which is preliminary data.</text>
</comment>
<organism evidence="2 3">
    <name type="scientific">Saitoella complicata (strain BCRC 22490 / CBS 7301 / JCM 7358 / NBRC 10748 / NRRL Y-17804)</name>
    <dbReference type="NCBI Taxonomy" id="698492"/>
    <lineage>
        <taxon>Eukaryota</taxon>
        <taxon>Fungi</taxon>
        <taxon>Dikarya</taxon>
        <taxon>Ascomycota</taxon>
        <taxon>Taphrinomycotina</taxon>
        <taxon>Taphrinomycotina incertae sedis</taxon>
        <taxon>Saitoella</taxon>
    </lineage>
</organism>
<feature type="compositionally biased region" description="Basic and acidic residues" evidence="1">
    <location>
        <begin position="67"/>
        <end position="93"/>
    </location>
</feature>
<reference evidence="2 3" key="3">
    <citation type="journal article" date="2015" name="Genome Announc.">
        <title>Draft Genome Sequence of the Archiascomycetous Yeast Saitoella complicata.</title>
        <authorList>
            <person name="Yamauchi K."/>
            <person name="Kondo S."/>
            <person name="Hamamoto M."/>
            <person name="Takahashi Y."/>
            <person name="Ogura Y."/>
            <person name="Hayashi T."/>
            <person name="Nishida H."/>
        </authorList>
    </citation>
    <scope>NUCLEOTIDE SEQUENCE [LARGE SCALE GENOMIC DNA]</scope>
    <source>
        <strain evidence="2 3">NRRL Y-17804</strain>
    </source>
</reference>
<feature type="compositionally biased region" description="Polar residues" evidence="1">
    <location>
        <begin position="46"/>
        <end position="66"/>
    </location>
</feature>
<feature type="compositionally biased region" description="Basic and acidic residues" evidence="1">
    <location>
        <begin position="357"/>
        <end position="366"/>
    </location>
</feature>
<evidence type="ECO:0000313" key="2">
    <source>
        <dbReference type="EMBL" id="GAO47283.1"/>
    </source>
</evidence>
<accession>A0A0E9NBU8</accession>
<feature type="compositionally biased region" description="Basic and acidic residues" evidence="1">
    <location>
        <begin position="123"/>
        <end position="135"/>
    </location>
</feature>
<feature type="region of interest" description="Disordered" evidence="1">
    <location>
        <begin position="357"/>
        <end position="401"/>
    </location>
</feature>
<feature type="compositionally biased region" description="Polar residues" evidence="1">
    <location>
        <begin position="141"/>
        <end position="159"/>
    </location>
</feature>
<dbReference type="AlphaFoldDB" id="A0A0E9NBU8"/>
<keyword evidence="3" id="KW-1185">Reference proteome</keyword>
<name>A0A0E9NBU8_SAICN</name>
<feature type="region of interest" description="Disordered" evidence="1">
    <location>
        <begin position="36"/>
        <end position="176"/>
    </location>
</feature>
<evidence type="ECO:0000313" key="3">
    <source>
        <dbReference type="Proteomes" id="UP000033140"/>
    </source>
</evidence>
<feature type="compositionally biased region" description="Acidic residues" evidence="1">
    <location>
        <begin position="392"/>
        <end position="401"/>
    </location>
</feature>
<feature type="region of interest" description="Disordered" evidence="1">
    <location>
        <begin position="259"/>
        <end position="309"/>
    </location>
</feature>
<dbReference type="Proteomes" id="UP000033140">
    <property type="component" value="Unassembled WGS sequence"/>
</dbReference>
<dbReference type="GO" id="GO:0003677">
    <property type="term" value="F:DNA binding"/>
    <property type="evidence" value="ECO:0007669"/>
    <property type="project" value="InterPro"/>
</dbReference>
<protein>
    <submittedName>
        <fullName evidence="2">Uncharacterized protein</fullName>
    </submittedName>
</protein>
<sequence>MDPRLAEAMLNSQAQQNQTHQQIVFQAMTAAMAAQAQLPPHGLQPAPQQAPSRDDSITIQGSQSQDDVLREYEQAQRQVLEDRPGNRETRLLTEDEEQDLEEPPAKRGRGRPRKVSNLEIEDAEQHTGEDQHDTTHPGPITRSNTTVDNTTPNPETPLTQKRGPGRPKGSGSAVPYLKWTEPMSTDFHHYFWTRGMIRPTGARSHALMREFAARWGIEDVGKVKSKISNYFTTQLSAEERGRANSLWEGKFKRMVGVEGEEGEMSTPGGGGVLTPGGTRIDETGPIPTFRPTGRPLGGSGSPKTPGAGTFAVQRFDSSRTESVDGAGEDTLEGMLARARAKFDEGMMLIREVSARLDKRRREESLDRNMNMEIGQAMEQPQQQQQQQQQQLEEIEQVQEEQ</sequence>
<evidence type="ECO:0000256" key="1">
    <source>
        <dbReference type="SAM" id="MobiDB-lite"/>
    </source>
</evidence>
<reference evidence="2 3" key="1">
    <citation type="journal article" date="2011" name="J. Gen. Appl. Microbiol.">
        <title>Draft genome sequencing of the enigmatic yeast Saitoella complicata.</title>
        <authorList>
            <person name="Nishida H."/>
            <person name="Hamamoto M."/>
            <person name="Sugiyama J."/>
        </authorList>
    </citation>
    <scope>NUCLEOTIDE SEQUENCE [LARGE SCALE GENOMIC DNA]</scope>
    <source>
        <strain evidence="2 3">NRRL Y-17804</strain>
    </source>
</reference>